<dbReference type="InterPro" id="IPR036365">
    <property type="entry name" value="PGBD-like_sf"/>
</dbReference>
<dbReference type="SUPFAM" id="SSF47090">
    <property type="entry name" value="PGBD-like"/>
    <property type="match status" value="2"/>
</dbReference>
<comment type="caution">
    <text evidence="3">The sequence shown here is derived from an EMBL/GenBank/DDBJ whole genome shotgun (WGS) entry which is preliminary data.</text>
</comment>
<evidence type="ECO:0000259" key="2">
    <source>
        <dbReference type="Pfam" id="PF11860"/>
    </source>
</evidence>
<dbReference type="Pfam" id="PF01471">
    <property type="entry name" value="PG_binding_1"/>
    <property type="match status" value="2"/>
</dbReference>
<dbReference type="Proteomes" id="UP000605099">
    <property type="component" value="Unassembled WGS sequence"/>
</dbReference>
<evidence type="ECO:0000313" key="4">
    <source>
        <dbReference type="Proteomes" id="UP000605099"/>
    </source>
</evidence>
<feature type="domain" description="Peptidoglycan binding-like" evidence="1">
    <location>
        <begin position="223"/>
        <end position="260"/>
    </location>
</feature>
<proteinExistence type="predicted"/>
<dbReference type="RefSeq" id="WP_229710296.1">
    <property type="nucleotide sequence ID" value="NZ_BMLK01000012.1"/>
</dbReference>
<reference evidence="4" key="1">
    <citation type="journal article" date="2019" name="Int. J. Syst. Evol. Microbiol.">
        <title>The Global Catalogue of Microorganisms (GCM) 10K type strain sequencing project: providing services to taxonomists for standard genome sequencing and annotation.</title>
        <authorList>
            <consortium name="The Broad Institute Genomics Platform"/>
            <consortium name="The Broad Institute Genome Sequencing Center for Infectious Disease"/>
            <person name="Wu L."/>
            <person name="Ma J."/>
        </authorList>
    </citation>
    <scope>NUCLEOTIDE SEQUENCE [LARGE SCALE GENOMIC DNA]</scope>
    <source>
        <strain evidence="4">CGMCC 1.6784</strain>
    </source>
</reference>
<sequence length="335" mass="36215">MPNEFTGDPTPLSQTDFEDAARELGCSVAAVKAVAFVESAGDGFFSDGRPKILFERHIFHRQTGGRFSAQHSDISWASGGGYIGGTREYDRLTRAIALDREGALKSASWGKFQIMGFNHEVVGFGDVESFVAAMVSGEPAQLKAFCAFIKRNGLADELVRLDWEGFARGYNGPSFRRFKYHTKMAEAYALYSGGGSRTDNPTPLLRIGDRGQAVMHLQELLGIVTDGDFGPATKAAVVAFQQENGLYGDGIVGQQTWAVLLAQSDNQEPEPARARPPLRYGDEGEDVKYLQECLEITADGDFGPATKAAVIAFQQSKGLVADGIVGARTWAALLD</sequence>
<feature type="domain" description="N-acetylmuramidase" evidence="2">
    <location>
        <begin position="28"/>
        <end position="191"/>
    </location>
</feature>
<gene>
    <name evidence="3" type="ORF">GCM10011349_26450</name>
</gene>
<accession>A0ABQ2JNT7</accession>
<dbReference type="Gene3D" id="1.10.101.10">
    <property type="entry name" value="PGBD-like superfamily/PGBD"/>
    <property type="match status" value="2"/>
</dbReference>
<dbReference type="Pfam" id="PF11860">
    <property type="entry name" value="Muramidase"/>
    <property type="match status" value="1"/>
</dbReference>
<evidence type="ECO:0000259" key="1">
    <source>
        <dbReference type="Pfam" id="PF01471"/>
    </source>
</evidence>
<dbReference type="InterPro" id="IPR002477">
    <property type="entry name" value="Peptidoglycan-bd-like"/>
</dbReference>
<feature type="domain" description="Peptidoglycan binding-like" evidence="1">
    <location>
        <begin position="290"/>
        <end position="333"/>
    </location>
</feature>
<keyword evidence="4" id="KW-1185">Reference proteome</keyword>
<dbReference type="InterPro" id="IPR024408">
    <property type="entry name" value="Muramidase"/>
</dbReference>
<protein>
    <recommendedName>
        <fullName evidence="5">Peptidoglycan-binding protein</fullName>
    </recommendedName>
</protein>
<name>A0ABQ2JNT7_9SPHN</name>
<dbReference type="EMBL" id="BMLK01000012">
    <property type="protein sequence ID" value="GGN52691.1"/>
    <property type="molecule type" value="Genomic_DNA"/>
</dbReference>
<evidence type="ECO:0000313" key="3">
    <source>
        <dbReference type="EMBL" id="GGN52691.1"/>
    </source>
</evidence>
<organism evidence="3 4">
    <name type="scientific">Novosphingobium indicum</name>
    <dbReference type="NCBI Taxonomy" id="462949"/>
    <lineage>
        <taxon>Bacteria</taxon>
        <taxon>Pseudomonadati</taxon>
        <taxon>Pseudomonadota</taxon>
        <taxon>Alphaproteobacteria</taxon>
        <taxon>Sphingomonadales</taxon>
        <taxon>Sphingomonadaceae</taxon>
        <taxon>Novosphingobium</taxon>
    </lineage>
</organism>
<dbReference type="InterPro" id="IPR036366">
    <property type="entry name" value="PGBDSf"/>
</dbReference>
<evidence type="ECO:0008006" key="5">
    <source>
        <dbReference type="Google" id="ProtNLM"/>
    </source>
</evidence>